<organism evidence="1 2">
    <name type="scientific">Streptomyces viridosporus (strain ATCC 14672 / DSM 40746 / JCM 4963 / KCTC 9882 / NRRL B-12104 / FH 1290)</name>
    <name type="common">Streptomyces ghanaensis</name>
    <dbReference type="NCBI Taxonomy" id="566461"/>
    <lineage>
        <taxon>Bacteria</taxon>
        <taxon>Bacillati</taxon>
        <taxon>Actinomycetota</taxon>
        <taxon>Actinomycetes</taxon>
        <taxon>Kitasatosporales</taxon>
        <taxon>Streptomycetaceae</taxon>
        <taxon>Streptomyces</taxon>
    </lineage>
</organism>
<sequence>MCRNTAFLDGALVVFGGEALSVGPVAVRVRGASGKGGAAAPAPAPREGVETRRIVLLW</sequence>
<reference evidence="2" key="1">
    <citation type="submission" date="2008-12" db="EMBL/GenBank/DDBJ databases">
        <title>Annotation of Streptomyces ghanaensis ATCC 14672.</title>
        <authorList>
            <consortium name="The Broad Institute Genome Sequencing Platform"/>
            <consortium name="Broad Institute Microbial Sequencing Center"/>
            <person name="Fischbach M."/>
            <person name="Ward D."/>
            <person name="Young S."/>
            <person name="Kodira C.D."/>
            <person name="Zeng Q."/>
            <person name="Koehrsen M."/>
            <person name="Godfrey P."/>
            <person name="Alvarado L."/>
            <person name="Berlin A.M."/>
            <person name="Borenstein D."/>
            <person name="Chen Z."/>
            <person name="Engels R."/>
            <person name="Freedman E."/>
            <person name="Gellesch M."/>
            <person name="Goldberg J."/>
            <person name="Griggs A."/>
            <person name="Gujja S."/>
            <person name="Heiman D.I."/>
            <person name="Hepburn T.A."/>
            <person name="Howarth C."/>
            <person name="Jen D."/>
            <person name="Larson L."/>
            <person name="Lewis B."/>
            <person name="Mehta T."/>
            <person name="Park D."/>
            <person name="Pearson M."/>
            <person name="Roberts A."/>
            <person name="Saif S."/>
            <person name="Shea T.D."/>
            <person name="Shenoy N."/>
            <person name="Sisk P."/>
            <person name="Stolte C."/>
            <person name="Sykes S.N."/>
            <person name="Walk T."/>
            <person name="White J."/>
            <person name="Yandava C."/>
            <person name="Straight P."/>
            <person name="Clardy J."/>
            <person name="Hung D."/>
            <person name="Kolter R."/>
            <person name="Mekalanos J."/>
            <person name="Walker S."/>
            <person name="Walsh C.T."/>
            <person name="Wieland B.L.C."/>
            <person name="Ilzarbe M."/>
            <person name="Galagan J."/>
            <person name="Nusbaum C."/>
            <person name="Birren B."/>
        </authorList>
    </citation>
    <scope>NUCLEOTIDE SEQUENCE [LARGE SCALE GENOMIC DNA]</scope>
    <source>
        <strain evidence="2">ATCC 14672 / DSM 40746 / JCM 4963 / KCTC 9882 / NRRL B-12104 / FH 1290</strain>
    </source>
</reference>
<evidence type="ECO:0000313" key="1">
    <source>
        <dbReference type="EMBL" id="EFE65104.2"/>
    </source>
</evidence>
<proteinExistence type="predicted"/>
<name>D5ZWZ4_STRV1</name>
<dbReference type="AlphaFoldDB" id="D5ZWZ4"/>
<protein>
    <submittedName>
        <fullName evidence="1">Predicted protein</fullName>
    </submittedName>
</protein>
<evidence type="ECO:0000313" key="2">
    <source>
        <dbReference type="Proteomes" id="UP000003824"/>
    </source>
</evidence>
<gene>
    <name evidence="1" type="ORF">SSFG_00358</name>
</gene>
<dbReference type="EMBL" id="DS999641">
    <property type="protein sequence ID" value="EFE65104.2"/>
    <property type="molecule type" value="Genomic_DNA"/>
</dbReference>
<dbReference type="Proteomes" id="UP000003824">
    <property type="component" value="Unassembled WGS sequence"/>
</dbReference>
<accession>D5ZWZ4</accession>